<proteinExistence type="predicted"/>
<accession>K5DCA2</accession>
<dbReference type="AlphaFoldDB" id="K5DCA2"/>
<organism evidence="1 2">
    <name type="scientific">Rhodopirellula baltica SH28</name>
    <dbReference type="NCBI Taxonomy" id="993517"/>
    <lineage>
        <taxon>Bacteria</taxon>
        <taxon>Pseudomonadati</taxon>
        <taxon>Planctomycetota</taxon>
        <taxon>Planctomycetia</taxon>
        <taxon>Pirellulales</taxon>
        <taxon>Pirellulaceae</taxon>
        <taxon>Rhodopirellula</taxon>
    </lineage>
</organism>
<reference evidence="1 2" key="1">
    <citation type="journal article" date="2013" name="Mar. Genomics">
        <title>Expression of sulfatases in Rhodopirellula baltica and the diversity of sulfatases in the genus Rhodopirellula.</title>
        <authorList>
            <person name="Wegner C.E."/>
            <person name="Richter-Heitmann T."/>
            <person name="Klindworth A."/>
            <person name="Klockow C."/>
            <person name="Richter M."/>
            <person name="Achstetter T."/>
            <person name="Glockner F.O."/>
            <person name="Harder J."/>
        </authorList>
    </citation>
    <scope>NUCLEOTIDE SEQUENCE [LARGE SCALE GENOMIC DNA]</scope>
    <source>
        <strain evidence="1 2">SH28</strain>
    </source>
</reference>
<dbReference type="EMBL" id="AMCW01000010">
    <property type="protein sequence ID" value="EKK04347.1"/>
    <property type="molecule type" value="Genomic_DNA"/>
</dbReference>
<name>K5DCA2_RHOBT</name>
<dbReference type="Proteomes" id="UP000007993">
    <property type="component" value="Unassembled WGS sequence"/>
</dbReference>
<evidence type="ECO:0000313" key="1">
    <source>
        <dbReference type="EMBL" id="EKK04347.1"/>
    </source>
</evidence>
<sequence length="43" mass="4758">MVRLLNFNDGFDQFISAQSQKIVISHAIRYASTASAPLATYVL</sequence>
<evidence type="ECO:0000313" key="2">
    <source>
        <dbReference type="Proteomes" id="UP000007993"/>
    </source>
</evidence>
<comment type="caution">
    <text evidence="1">The sequence shown here is derived from an EMBL/GenBank/DDBJ whole genome shotgun (WGS) entry which is preliminary data.</text>
</comment>
<protein>
    <submittedName>
        <fullName evidence="1">Uncharacterized protein</fullName>
    </submittedName>
</protein>
<dbReference type="PATRIC" id="fig|993517.3.peg.418"/>
<gene>
    <name evidence="1" type="ORF">RBSH_00379</name>
</gene>